<dbReference type="AlphaFoldDB" id="A0A5C0UIT2"/>
<sequence>MTEILASTRNVLGTGSSRASRKAGFIPAVGYGGKRVETFHVEVDRKSIEALYAKGALFNTKISLKIDEVDPVHVVVKDVALHPVQDSITHVDFYVLKNEGNCVKVPVRFVGTAKCVGLKRAGFLHVATRYLTVNCNVDNIPTSIDIDISDTQIGDVIKASNISLPNGCDIAPSSRNKVIASILGKG</sequence>
<dbReference type="InterPro" id="IPR020057">
    <property type="entry name" value="Ribosomal_bL25_b-dom"/>
</dbReference>
<dbReference type="PANTHER" id="PTHR33284:SF1">
    <property type="entry name" value="RIBOSOMAL PROTEIN L25_GLN-TRNA SYNTHETASE, ANTI-CODON-BINDING DOMAIN-CONTAINING PROTEIN"/>
    <property type="match status" value="1"/>
</dbReference>
<evidence type="ECO:0000256" key="3">
    <source>
        <dbReference type="ARBA" id="ARBA00022980"/>
    </source>
</evidence>
<dbReference type="EMBL" id="CP043312">
    <property type="protein sequence ID" value="QEK39660.1"/>
    <property type="molecule type" value="Genomic_DNA"/>
</dbReference>
<dbReference type="CDD" id="cd00495">
    <property type="entry name" value="Ribosomal_L25_TL5_CTC"/>
    <property type="match status" value="1"/>
</dbReference>
<dbReference type="InterPro" id="IPR037121">
    <property type="entry name" value="Ribosomal_bL25_C"/>
</dbReference>
<keyword evidence="1 5" id="KW-0699">rRNA-binding</keyword>
<dbReference type="RefSeq" id="WP_148952021.1">
    <property type="nucleotide sequence ID" value="NZ_CP043312.1"/>
</dbReference>
<gene>
    <name evidence="5" type="primary">rplY</name>
    <name evidence="5" type="synonym">ctc</name>
    <name evidence="8" type="ORF">FZC37_01795</name>
</gene>
<dbReference type="InterPro" id="IPR020930">
    <property type="entry name" value="Ribosomal_uL5_bac-type"/>
</dbReference>
<comment type="similarity">
    <text evidence="5">Belongs to the bacterial ribosomal protein bL25 family. CTC subfamily.</text>
</comment>
<reference evidence="8 9" key="1">
    <citation type="submission" date="2019-08" db="EMBL/GenBank/DDBJ databases">
        <title>Highly reduced genomes of protist endosymbionts show evolutionary convergence.</title>
        <authorList>
            <person name="George E."/>
            <person name="Husnik F."/>
            <person name="Tashyreva D."/>
            <person name="Prokopchuk G."/>
            <person name="Horak A."/>
            <person name="Kwong W.K."/>
            <person name="Lukes J."/>
            <person name="Keeling P.J."/>
        </authorList>
    </citation>
    <scope>NUCLEOTIDE SEQUENCE [LARGE SCALE GENOMIC DNA]</scope>
    <source>
        <strain evidence="8">1621</strain>
    </source>
</reference>
<dbReference type="Pfam" id="PF14693">
    <property type="entry name" value="Ribosomal_TL5_C"/>
    <property type="match status" value="1"/>
</dbReference>
<dbReference type="PANTHER" id="PTHR33284">
    <property type="entry name" value="RIBOSOMAL PROTEIN L25/GLN-TRNA SYNTHETASE, ANTI-CODON-BINDING DOMAIN-CONTAINING PROTEIN"/>
    <property type="match status" value="1"/>
</dbReference>
<comment type="subunit">
    <text evidence="5">Part of the 50S ribosomal subunit; part of the 5S rRNA/L5/L18/L25 subcomplex. Contacts the 5S rRNA. Binds to the 5S rRNA independently of L5 and L18.</text>
</comment>
<organism evidence="8 9">
    <name type="scientific">Candidatus Sneabacter namystus</name>
    <dbReference type="NCBI Taxonomy" id="2601646"/>
    <lineage>
        <taxon>Bacteria</taxon>
        <taxon>Pseudomonadati</taxon>
        <taxon>Pseudomonadota</taxon>
        <taxon>Alphaproteobacteria</taxon>
        <taxon>Rickettsiales</taxon>
        <taxon>Rickettsiaceae</taxon>
        <taxon>Rickettsieae</taxon>
        <taxon>Candidatus Sneabacter</taxon>
    </lineage>
</organism>
<keyword evidence="3 5" id="KW-0689">Ribosomal protein</keyword>
<evidence type="ECO:0000313" key="9">
    <source>
        <dbReference type="Proteomes" id="UP000323844"/>
    </source>
</evidence>
<keyword evidence="4 5" id="KW-0687">Ribonucleoprotein</keyword>
<dbReference type="OrthoDB" id="9806411at2"/>
<keyword evidence="2 5" id="KW-0694">RNA-binding</keyword>
<dbReference type="GO" id="GO:0006412">
    <property type="term" value="P:translation"/>
    <property type="evidence" value="ECO:0007669"/>
    <property type="project" value="UniProtKB-UniRule"/>
</dbReference>
<dbReference type="KEGG" id="snay:FZC37_01795"/>
<feature type="domain" description="Large ribosomal subunit protein bL25 beta" evidence="7">
    <location>
        <begin position="103"/>
        <end position="183"/>
    </location>
</feature>
<evidence type="ECO:0000256" key="1">
    <source>
        <dbReference type="ARBA" id="ARBA00022730"/>
    </source>
</evidence>
<accession>A0A5C0UIT2</accession>
<dbReference type="Gene3D" id="2.170.120.20">
    <property type="entry name" value="Ribosomal protein L25, beta domain"/>
    <property type="match status" value="1"/>
</dbReference>
<evidence type="ECO:0000256" key="5">
    <source>
        <dbReference type="HAMAP-Rule" id="MF_01334"/>
    </source>
</evidence>
<dbReference type="InterPro" id="IPR011035">
    <property type="entry name" value="Ribosomal_bL25/Gln-tRNA_synth"/>
</dbReference>
<protein>
    <recommendedName>
        <fullName evidence="5">Large ribosomal subunit protein bL25</fullName>
    </recommendedName>
    <alternativeName>
        <fullName evidence="5">General stress protein CTC</fullName>
    </alternativeName>
</protein>
<evidence type="ECO:0000259" key="7">
    <source>
        <dbReference type="Pfam" id="PF14693"/>
    </source>
</evidence>
<dbReference type="GO" id="GO:0008097">
    <property type="term" value="F:5S rRNA binding"/>
    <property type="evidence" value="ECO:0007669"/>
    <property type="project" value="InterPro"/>
</dbReference>
<dbReference type="InterPro" id="IPR029751">
    <property type="entry name" value="Ribosomal_L25_dom"/>
</dbReference>
<proteinExistence type="inferred from homology"/>
<evidence type="ECO:0000313" key="8">
    <source>
        <dbReference type="EMBL" id="QEK39660.1"/>
    </source>
</evidence>
<evidence type="ECO:0000259" key="6">
    <source>
        <dbReference type="Pfam" id="PF01386"/>
    </source>
</evidence>
<dbReference type="InterPro" id="IPR001021">
    <property type="entry name" value="Ribosomal_bL25_long"/>
</dbReference>
<feature type="domain" description="Large ribosomal subunit protein bL25 L25" evidence="6">
    <location>
        <begin position="6"/>
        <end position="93"/>
    </location>
</feature>
<dbReference type="Proteomes" id="UP000323844">
    <property type="component" value="Chromosome"/>
</dbReference>
<evidence type="ECO:0000256" key="2">
    <source>
        <dbReference type="ARBA" id="ARBA00022884"/>
    </source>
</evidence>
<dbReference type="SUPFAM" id="SSF50715">
    <property type="entry name" value="Ribosomal protein L25-like"/>
    <property type="match status" value="1"/>
</dbReference>
<dbReference type="GO" id="GO:0022625">
    <property type="term" value="C:cytosolic large ribosomal subunit"/>
    <property type="evidence" value="ECO:0007669"/>
    <property type="project" value="TreeGrafter"/>
</dbReference>
<dbReference type="NCBIfam" id="TIGR00731">
    <property type="entry name" value="bL25_bact_ctc"/>
    <property type="match status" value="1"/>
</dbReference>
<dbReference type="NCBIfam" id="NF004128">
    <property type="entry name" value="PRK05618.1-2"/>
    <property type="match status" value="1"/>
</dbReference>
<comment type="function">
    <text evidence="5">This is one of the proteins that binds to the 5S RNA in the ribosome where it forms part of the central protuberance.</text>
</comment>
<dbReference type="GO" id="GO:0003735">
    <property type="term" value="F:structural constituent of ribosome"/>
    <property type="evidence" value="ECO:0007669"/>
    <property type="project" value="InterPro"/>
</dbReference>
<dbReference type="InterPro" id="IPR020056">
    <property type="entry name" value="Rbsml_bL25/Gln-tRNA_synth_N"/>
</dbReference>
<dbReference type="HAMAP" id="MF_01334">
    <property type="entry name" value="Ribosomal_bL25_CTC"/>
    <property type="match status" value="1"/>
</dbReference>
<keyword evidence="9" id="KW-1185">Reference proteome</keyword>
<dbReference type="Pfam" id="PF01386">
    <property type="entry name" value="Ribosomal_L25p"/>
    <property type="match status" value="1"/>
</dbReference>
<dbReference type="Gene3D" id="2.40.240.10">
    <property type="entry name" value="Ribosomal Protein L25, Chain P"/>
    <property type="match status" value="1"/>
</dbReference>
<evidence type="ECO:0000256" key="4">
    <source>
        <dbReference type="ARBA" id="ARBA00023274"/>
    </source>
</evidence>
<name>A0A5C0UIT2_9RICK</name>